<sequence>MRVPASLLLSTALLAVASDLQSNVATVSFTPYALVGCRQSQNPYDRLAKASNFNVTSGDCITPSYAFSAYVQMANDEMVNGPCQLVLYPEANCQGTGSPATVATYAMCQTGRSDGGASFQLVCDA</sequence>
<evidence type="ECO:0000313" key="2">
    <source>
        <dbReference type="EMBL" id="EIW75112.1"/>
    </source>
</evidence>
<dbReference type="RefSeq" id="XP_007774545.1">
    <property type="nucleotide sequence ID" value="XM_007776355.1"/>
</dbReference>
<accession>A0A5M3M6Y6</accession>
<keyword evidence="1" id="KW-0732">Signal</keyword>
<protein>
    <submittedName>
        <fullName evidence="2">Uncharacterized protein</fullName>
    </submittedName>
</protein>
<evidence type="ECO:0000256" key="1">
    <source>
        <dbReference type="SAM" id="SignalP"/>
    </source>
</evidence>
<proteinExistence type="predicted"/>
<dbReference type="AlphaFoldDB" id="A0A5M3M6Y6"/>
<dbReference type="Proteomes" id="UP000053558">
    <property type="component" value="Unassembled WGS sequence"/>
</dbReference>
<comment type="caution">
    <text evidence="2">The sequence shown here is derived from an EMBL/GenBank/DDBJ whole genome shotgun (WGS) entry which is preliminary data.</text>
</comment>
<feature type="signal peptide" evidence="1">
    <location>
        <begin position="1"/>
        <end position="17"/>
    </location>
</feature>
<feature type="chain" id="PRO_5024401774" evidence="1">
    <location>
        <begin position="18"/>
        <end position="125"/>
    </location>
</feature>
<dbReference type="GeneID" id="19204063"/>
<dbReference type="EMBL" id="JH711589">
    <property type="protein sequence ID" value="EIW75112.1"/>
    <property type="molecule type" value="Genomic_DNA"/>
</dbReference>
<reference evidence="3" key="1">
    <citation type="journal article" date="2012" name="Science">
        <title>The Paleozoic origin of enzymatic lignin decomposition reconstructed from 31 fungal genomes.</title>
        <authorList>
            <person name="Floudas D."/>
            <person name="Binder M."/>
            <person name="Riley R."/>
            <person name="Barry K."/>
            <person name="Blanchette R.A."/>
            <person name="Henrissat B."/>
            <person name="Martinez A.T."/>
            <person name="Otillar R."/>
            <person name="Spatafora J.W."/>
            <person name="Yadav J.S."/>
            <person name="Aerts A."/>
            <person name="Benoit I."/>
            <person name="Boyd A."/>
            <person name="Carlson A."/>
            <person name="Copeland A."/>
            <person name="Coutinho P.M."/>
            <person name="de Vries R.P."/>
            <person name="Ferreira P."/>
            <person name="Findley K."/>
            <person name="Foster B."/>
            <person name="Gaskell J."/>
            <person name="Glotzer D."/>
            <person name="Gorecki P."/>
            <person name="Heitman J."/>
            <person name="Hesse C."/>
            <person name="Hori C."/>
            <person name="Igarashi K."/>
            <person name="Jurgens J.A."/>
            <person name="Kallen N."/>
            <person name="Kersten P."/>
            <person name="Kohler A."/>
            <person name="Kuees U."/>
            <person name="Kumar T.K.A."/>
            <person name="Kuo A."/>
            <person name="LaButti K."/>
            <person name="Larrondo L.F."/>
            <person name="Lindquist E."/>
            <person name="Ling A."/>
            <person name="Lombard V."/>
            <person name="Lucas S."/>
            <person name="Lundell T."/>
            <person name="Martin R."/>
            <person name="McLaughlin D.J."/>
            <person name="Morgenstern I."/>
            <person name="Morin E."/>
            <person name="Murat C."/>
            <person name="Nagy L.G."/>
            <person name="Nolan M."/>
            <person name="Ohm R.A."/>
            <person name="Patyshakuliyeva A."/>
            <person name="Rokas A."/>
            <person name="Ruiz-Duenas F.J."/>
            <person name="Sabat G."/>
            <person name="Salamov A."/>
            <person name="Samejima M."/>
            <person name="Schmutz J."/>
            <person name="Slot J.C."/>
            <person name="St John F."/>
            <person name="Stenlid J."/>
            <person name="Sun H."/>
            <person name="Sun S."/>
            <person name="Syed K."/>
            <person name="Tsang A."/>
            <person name="Wiebenga A."/>
            <person name="Young D."/>
            <person name="Pisabarro A."/>
            <person name="Eastwood D.C."/>
            <person name="Martin F."/>
            <person name="Cullen D."/>
            <person name="Grigoriev I.V."/>
            <person name="Hibbett D.S."/>
        </authorList>
    </citation>
    <scope>NUCLEOTIDE SEQUENCE [LARGE SCALE GENOMIC DNA]</scope>
    <source>
        <strain evidence="3">RWD-64-598 SS2</strain>
    </source>
</reference>
<gene>
    <name evidence="2" type="ORF">CONPUDRAFT_159248</name>
</gene>
<keyword evidence="3" id="KW-1185">Reference proteome</keyword>
<organism evidence="2 3">
    <name type="scientific">Coniophora puteana (strain RWD-64-598)</name>
    <name type="common">Brown rot fungus</name>
    <dbReference type="NCBI Taxonomy" id="741705"/>
    <lineage>
        <taxon>Eukaryota</taxon>
        <taxon>Fungi</taxon>
        <taxon>Dikarya</taxon>
        <taxon>Basidiomycota</taxon>
        <taxon>Agaricomycotina</taxon>
        <taxon>Agaricomycetes</taxon>
        <taxon>Agaricomycetidae</taxon>
        <taxon>Boletales</taxon>
        <taxon>Coniophorineae</taxon>
        <taxon>Coniophoraceae</taxon>
        <taxon>Coniophora</taxon>
    </lineage>
</organism>
<dbReference type="KEGG" id="cput:CONPUDRAFT_159248"/>
<name>A0A5M3M6Y6_CONPW</name>
<evidence type="ECO:0000313" key="3">
    <source>
        <dbReference type="Proteomes" id="UP000053558"/>
    </source>
</evidence>